<dbReference type="GO" id="GO:0005737">
    <property type="term" value="C:cytoplasm"/>
    <property type="evidence" value="ECO:0007669"/>
    <property type="project" value="UniProtKB-SubCell"/>
</dbReference>
<dbReference type="EMBL" id="SWLE01000001">
    <property type="protein sequence ID" value="TNN03588.1"/>
    <property type="molecule type" value="Genomic_DNA"/>
</dbReference>
<evidence type="ECO:0000313" key="7">
    <source>
        <dbReference type="Proteomes" id="UP000516260"/>
    </source>
</evidence>
<comment type="subcellular location">
    <subcellularLocation>
        <location evidence="1 5">Cytoplasm</location>
    </subcellularLocation>
</comment>
<reference evidence="6 7" key="1">
    <citation type="submission" date="2019-04" db="EMBL/GenBank/DDBJ databases">
        <title>The sequence and de novo assembly of Takifugu bimaculatus genome using PacBio and Hi-C technologies.</title>
        <authorList>
            <person name="Xu P."/>
            <person name="Liu B."/>
            <person name="Zhou Z."/>
        </authorList>
    </citation>
    <scope>NUCLEOTIDE SEQUENCE [LARGE SCALE GENOMIC DNA]</scope>
    <source>
        <strain evidence="6">TB-2018</strain>
        <tissue evidence="6">Muscle</tissue>
    </source>
</reference>
<evidence type="ECO:0000256" key="5">
    <source>
        <dbReference type="HAMAP-Rule" id="MF_03187"/>
    </source>
</evidence>
<dbReference type="InterPro" id="IPR019369">
    <property type="entry name" value="Efm5/EEF1AKMT1"/>
</dbReference>
<gene>
    <name evidence="5" type="primary">EEF1AKMT1</name>
    <name evidence="5" type="synonym">N6AMT2</name>
    <name evidence="6" type="ORF">fugu_000617</name>
</gene>
<dbReference type="PANTHER" id="PTHR13200">
    <property type="entry name" value="EEF1A LYSINE METHYLTRANSFERASE 1"/>
    <property type="match status" value="1"/>
</dbReference>
<evidence type="ECO:0000256" key="1">
    <source>
        <dbReference type="ARBA" id="ARBA00004496"/>
    </source>
</evidence>
<keyword evidence="4 5" id="KW-0808">Transferase</keyword>
<name>A0A4Z2CH68_9TELE</name>
<dbReference type="AlphaFoldDB" id="A0A4Z2CH68"/>
<accession>A0A4Z2CH68</accession>
<sequence>MSDSDGDDVPRLSAHSLAALQEFYAETSVATAKDQFAVATVEEDWRMSQFWYNDETAARLAEEVIREAGEGGRIACVCAPSVYQKLKQGVVEGWDRVSAVVLEFDRRFATYGDDFIFYDYNEPLSLGGSVAPQSFRRECLEKVAKTIKYLSKGKVLLCTGAIMENVAEELLGVKKCSFLPEHKRNLSNEFRCFVNYPSQLLSC</sequence>
<evidence type="ECO:0000313" key="6">
    <source>
        <dbReference type="EMBL" id="TNN03588.1"/>
    </source>
</evidence>
<comment type="caution">
    <text evidence="5">Was originally thought to be an N(6)-adenine-specific DNA methyltransferase based on primary sequence and predicted secondary structure.</text>
</comment>
<protein>
    <recommendedName>
        <fullName evidence="5">EEF1A lysine methyltransferase 1</fullName>
        <ecNumber evidence="5">2.1.1.-</ecNumber>
    </recommendedName>
    <alternativeName>
        <fullName evidence="5">N(6)-adenine-specific DNA methyltransferase 2</fullName>
    </alternativeName>
    <alternativeName>
        <fullName evidence="5">Protein-lysine N-methyltransferase N6AMT2</fullName>
    </alternativeName>
</protein>
<evidence type="ECO:0000256" key="4">
    <source>
        <dbReference type="ARBA" id="ARBA00022679"/>
    </source>
</evidence>
<organism evidence="6 7">
    <name type="scientific">Takifugu bimaculatus</name>
    <dbReference type="NCBI Taxonomy" id="433685"/>
    <lineage>
        <taxon>Eukaryota</taxon>
        <taxon>Metazoa</taxon>
        <taxon>Chordata</taxon>
        <taxon>Craniata</taxon>
        <taxon>Vertebrata</taxon>
        <taxon>Euteleostomi</taxon>
        <taxon>Actinopterygii</taxon>
        <taxon>Neopterygii</taxon>
        <taxon>Teleostei</taxon>
        <taxon>Neoteleostei</taxon>
        <taxon>Acanthomorphata</taxon>
        <taxon>Eupercaria</taxon>
        <taxon>Tetraodontiformes</taxon>
        <taxon>Tetradontoidea</taxon>
        <taxon>Tetraodontidae</taxon>
        <taxon>Takifugu</taxon>
    </lineage>
</organism>
<dbReference type="PANTHER" id="PTHR13200:SF0">
    <property type="entry name" value="EEF1A LYSINE METHYLTRANSFERASE 1"/>
    <property type="match status" value="1"/>
</dbReference>
<keyword evidence="7" id="KW-1185">Reference proteome</keyword>
<evidence type="ECO:0000256" key="2">
    <source>
        <dbReference type="ARBA" id="ARBA00022490"/>
    </source>
</evidence>
<comment type="function">
    <text evidence="5">Protein-lysine methyltransferase that selectively catalyzes the trimethylation of EEF1A at 'Lys-79'.</text>
</comment>
<dbReference type="EC" id="2.1.1.-" evidence="5"/>
<dbReference type="Proteomes" id="UP000516260">
    <property type="component" value="Chromosome 1"/>
</dbReference>
<dbReference type="HAMAP" id="MF_03187">
    <property type="entry name" value="Methyltr_EFM5"/>
    <property type="match status" value="1"/>
</dbReference>
<dbReference type="GO" id="GO:0016279">
    <property type="term" value="F:protein-lysine N-methyltransferase activity"/>
    <property type="evidence" value="ECO:0007669"/>
    <property type="project" value="UniProtKB-UniRule"/>
</dbReference>
<proteinExistence type="inferred from homology"/>
<keyword evidence="2 5" id="KW-0963">Cytoplasm</keyword>
<evidence type="ECO:0000256" key="3">
    <source>
        <dbReference type="ARBA" id="ARBA00022603"/>
    </source>
</evidence>
<comment type="caution">
    <text evidence="6">The sequence shown here is derived from an EMBL/GenBank/DDBJ whole genome shotgun (WGS) entry which is preliminary data.</text>
</comment>
<comment type="similarity">
    <text evidence="5">Belongs to the class I-like SAM-binding methyltransferase superfamily. EFM5 family.</text>
</comment>
<dbReference type="InterPro" id="IPR041370">
    <property type="entry name" value="Mlase_EEF1AKMT1/ZCCHC4"/>
</dbReference>
<dbReference type="Pfam" id="PF10237">
    <property type="entry name" value="N6-adenineMlase"/>
    <property type="match status" value="1"/>
</dbReference>
<dbReference type="GO" id="GO:0032259">
    <property type="term" value="P:methylation"/>
    <property type="evidence" value="ECO:0007669"/>
    <property type="project" value="UniProtKB-KW"/>
</dbReference>
<keyword evidence="3 5" id="KW-0489">Methyltransferase</keyword>